<name>A0AAP0P2G6_9MAGN</name>
<dbReference type="Proteomes" id="UP001420932">
    <property type="component" value="Unassembled WGS sequence"/>
</dbReference>
<dbReference type="InterPro" id="IPR039058">
    <property type="entry name" value="Yippee_fam"/>
</dbReference>
<feature type="compositionally biased region" description="Basic and acidic residues" evidence="1">
    <location>
        <begin position="61"/>
        <end position="83"/>
    </location>
</feature>
<feature type="domain" description="Yippee" evidence="2">
    <location>
        <begin position="74"/>
        <end position="179"/>
    </location>
</feature>
<reference evidence="3 4" key="1">
    <citation type="submission" date="2024-01" db="EMBL/GenBank/DDBJ databases">
        <title>Genome assemblies of Stephania.</title>
        <authorList>
            <person name="Yang L."/>
        </authorList>
    </citation>
    <scope>NUCLEOTIDE SEQUENCE [LARGE SCALE GENOMIC DNA]</scope>
    <source>
        <strain evidence="3">YNDBR</strain>
        <tissue evidence="3">Leaf</tissue>
    </source>
</reference>
<accession>A0AAP0P2G6</accession>
<evidence type="ECO:0000313" key="4">
    <source>
        <dbReference type="Proteomes" id="UP001420932"/>
    </source>
</evidence>
<organism evidence="3 4">
    <name type="scientific">Stephania yunnanensis</name>
    <dbReference type="NCBI Taxonomy" id="152371"/>
    <lineage>
        <taxon>Eukaryota</taxon>
        <taxon>Viridiplantae</taxon>
        <taxon>Streptophyta</taxon>
        <taxon>Embryophyta</taxon>
        <taxon>Tracheophyta</taxon>
        <taxon>Spermatophyta</taxon>
        <taxon>Magnoliopsida</taxon>
        <taxon>Ranunculales</taxon>
        <taxon>Menispermaceae</taxon>
        <taxon>Menispermoideae</taxon>
        <taxon>Cissampelideae</taxon>
        <taxon>Stephania</taxon>
    </lineage>
</organism>
<feature type="region of interest" description="Disordered" evidence="1">
    <location>
        <begin position="1"/>
        <end position="96"/>
    </location>
</feature>
<dbReference type="PROSITE" id="PS51792">
    <property type="entry name" value="YIPPEE"/>
    <property type="match status" value="1"/>
</dbReference>
<evidence type="ECO:0000313" key="3">
    <source>
        <dbReference type="EMBL" id="KAK9127973.1"/>
    </source>
</evidence>
<gene>
    <name evidence="3" type="ORF">Syun_016770</name>
</gene>
<evidence type="ECO:0000259" key="2">
    <source>
        <dbReference type="PROSITE" id="PS51792"/>
    </source>
</evidence>
<keyword evidence="4" id="KW-1185">Reference proteome</keyword>
<dbReference type="AlphaFoldDB" id="A0AAP0P2G6"/>
<sequence>MPSLGSPRGVPNAVAPSEKALLHLEPVHVDPRGQRRRKEDERAKRGERTAEGGSKQLGEVRAMEHERDTDRSEEALRGGERGEAAGAPNVSTEEKGGPVKEEVVFLIWFSVNITVGEKEDRMRITGKHTVADIFCVGCGLIIGWKYCYAITSLGFQYCVVFEYESGSCELNMKGNAIERAQIVVDSDVMKIAINRVADQAKRRLATTSRAVEEDRYDILLYVLYAFV</sequence>
<evidence type="ECO:0000256" key="1">
    <source>
        <dbReference type="SAM" id="MobiDB-lite"/>
    </source>
</evidence>
<protein>
    <recommendedName>
        <fullName evidence="2">Yippee domain-containing protein</fullName>
    </recommendedName>
</protein>
<dbReference type="InterPro" id="IPR034751">
    <property type="entry name" value="Yippee"/>
</dbReference>
<proteinExistence type="predicted"/>
<feature type="compositionally biased region" description="Basic and acidic residues" evidence="1">
    <location>
        <begin position="20"/>
        <end position="50"/>
    </location>
</feature>
<comment type="caution">
    <text evidence="3">The sequence shown here is derived from an EMBL/GenBank/DDBJ whole genome shotgun (WGS) entry which is preliminary data.</text>
</comment>
<dbReference type="EMBL" id="JBBNAF010000007">
    <property type="protein sequence ID" value="KAK9127973.1"/>
    <property type="molecule type" value="Genomic_DNA"/>
</dbReference>
<dbReference type="PANTHER" id="PTHR13848">
    <property type="entry name" value="PROTEIN YIPPEE-LIKE CG15309-RELATED"/>
    <property type="match status" value="1"/>
</dbReference>